<dbReference type="EMBL" id="FWXV01000008">
    <property type="protein sequence ID" value="SMD22991.1"/>
    <property type="molecule type" value="Genomic_DNA"/>
</dbReference>
<dbReference type="RefSeq" id="WP_033393851.1">
    <property type="nucleotide sequence ID" value="NZ_FWXV01000008.1"/>
</dbReference>
<sequence>MRHNEVHAIVADTAAQVLGVQPGTGTLTDLPTFNSFRLVEILERVETRLGVTVDPADLTPDNLTRIDSLCAMFERSLREGAVR</sequence>
<protein>
    <submittedName>
        <fullName evidence="2">Phosphopantetheine attachment site</fullName>
    </submittedName>
</protein>
<evidence type="ECO:0000313" key="3">
    <source>
        <dbReference type="Proteomes" id="UP000192674"/>
    </source>
</evidence>
<feature type="domain" description="Carrier" evidence="1">
    <location>
        <begin position="10"/>
        <end position="71"/>
    </location>
</feature>
<dbReference type="Pfam" id="PF00550">
    <property type="entry name" value="PP-binding"/>
    <property type="match status" value="1"/>
</dbReference>
<name>A0A1W2FM34_KIBAR</name>
<proteinExistence type="predicted"/>
<dbReference type="AlphaFoldDB" id="A0A1W2FM34"/>
<dbReference type="OrthoDB" id="5196664at2"/>
<keyword evidence="3" id="KW-1185">Reference proteome</keyword>
<dbReference type="InterPro" id="IPR009081">
    <property type="entry name" value="PP-bd_ACP"/>
</dbReference>
<dbReference type="Proteomes" id="UP000192674">
    <property type="component" value="Unassembled WGS sequence"/>
</dbReference>
<dbReference type="Gene3D" id="1.10.1200.10">
    <property type="entry name" value="ACP-like"/>
    <property type="match status" value="1"/>
</dbReference>
<accession>A0A1W2FM34</accession>
<dbReference type="SUPFAM" id="SSF47336">
    <property type="entry name" value="ACP-like"/>
    <property type="match status" value="1"/>
</dbReference>
<dbReference type="InterPro" id="IPR036736">
    <property type="entry name" value="ACP-like_sf"/>
</dbReference>
<reference evidence="2 3" key="1">
    <citation type="submission" date="2017-04" db="EMBL/GenBank/DDBJ databases">
        <authorList>
            <person name="Afonso C.L."/>
            <person name="Miller P.J."/>
            <person name="Scott M.A."/>
            <person name="Spackman E."/>
            <person name="Goraichik I."/>
            <person name="Dimitrov K.M."/>
            <person name="Suarez D.L."/>
            <person name="Swayne D.E."/>
        </authorList>
    </citation>
    <scope>NUCLEOTIDE SEQUENCE [LARGE SCALE GENOMIC DNA]</scope>
    <source>
        <strain evidence="2 3">DSM 43828</strain>
    </source>
</reference>
<evidence type="ECO:0000259" key="1">
    <source>
        <dbReference type="Pfam" id="PF00550"/>
    </source>
</evidence>
<gene>
    <name evidence="2" type="ORF">SAMN05661093_07772</name>
</gene>
<organism evidence="2 3">
    <name type="scientific">Kibdelosporangium aridum</name>
    <dbReference type="NCBI Taxonomy" id="2030"/>
    <lineage>
        <taxon>Bacteria</taxon>
        <taxon>Bacillati</taxon>
        <taxon>Actinomycetota</taxon>
        <taxon>Actinomycetes</taxon>
        <taxon>Pseudonocardiales</taxon>
        <taxon>Pseudonocardiaceae</taxon>
        <taxon>Kibdelosporangium</taxon>
    </lineage>
</organism>
<evidence type="ECO:0000313" key="2">
    <source>
        <dbReference type="EMBL" id="SMD22991.1"/>
    </source>
</evidence>